<protein>
    <submittedName>
        <fullName evidence="5">Deoxyfructose oxidoreductase</fullName>
    </submittedName>
</protein>
<reference evidence="5 6" key="1">
    <citation type="submission" date="2019-07" db="EMBL/GenBank/DDBJ databases">
        <title>Whole genome shotgun sequence of Skermanella aerolata NBRC 106429.</title>
        <authorList>
            <person name="Hosoyama A."/>
            <person name="Uohara A."/>
            <person name="Ohji S."/>
            <person name="Ichikawa N."/>
        </authorList>
    </citation>
    <scope>NUCLEOTIDE SEQUENCE [LARGE SCALE GENOMIC DNA]</scope>
    <source>
        <strain evidence="5 6">NBRC 106429</strain>
    </source>
</reference>
<comment type="caution">
    <text evidence="5">The sequence shown here is derived from an EMBL/GenBank/DDBJ whole genome shotgun (WGS) entry which is preliminary data.</text>
</comment>
<evidence type="ECO:0000313" key="6">
    <source>
        <dbReference type="Proteomes" id="UP000321523"/>
    </source>
</evidence>
<accession>A0A512DPG1</accession>
<evidence type="ECO:0000259" key="3">
    <source>
        <dbReference type="Pfam" id="PF01408"/>
    </source>
</evidence>
<organism evidence="5 6">
    <name type="scientific">Skermanella aerolata</name>
    <dbReference type="NCBI Taxonomy" id="393310"/>
    <lineage>
        <taxon>Bacteria</taxon>
        <taxon>Pseudomonadati</taxon>
        <taxon>Pseudomonadota</taxon>
        <taxon>Alphaproteobacteria</taxon>
        <taxon>Rhodospirillales</taxon>
        <taxon>Azospirillaceae</taxon>
        <taxon>Skermanella</taxon>
    </lineage>
</organism>
<dbReference type="SUPFAM" id="SSF51735">
    <property type="entry name" value="NAD(P)-binding Rossmann-fold domains"/>
    <property type="match status" value="1"/>
</dbReference>
<dbReference type="Gene3D" id="3.40.50.720">
    <property type="entry name" value="NAD(P)-binding Rossmann-like Domain"/>
    <property type="match status" value="1"/>
</dbReference>
<dbReference type="InterPro" id="IPR055170">
    <property type="entry name" value="GFO_IDH_MocA-like_dom"/>
</dbReference>
<evidence type="ECO:0000256" key="1">
    <source>
        <dbReference type="ARBA" id="ARBA00010928"/>
    </source>
</evidence>
<dbReference type="InterPro" id="IPR050984">
    <property type="entry name" value="Gfo/Idh/MocA_domain"/>
</dbReference>
<gene>
    <name evidence="5" type="primary">socC</name>
    <name evidence="5" type="ORF">SAE02_25060</name>
</gene>
<evidence type="ECO:0000313" key="5">
    <source>
        <dbReference type="EMBL" id="GEO38358.1"/>
    </source>
</evidence>
<evidence type="ECO:0000256" key="2">
    <source>
        <dbReference type="ARBA" id="ARBA00023002"/>
    </source>
</evidence>
<dbReference type="PANTHER" id="PTHR22604:SF105">
    <property type="entry name" value="TRANS-1,2-DIHYDROBENZENE-1,2-DIOL DEHYDROGENASE"/>
    <property type="match status" value="1"/>
</dbReference>
<feature type="domain" description="Gfo/Idh/MocA-like oxidoreductase N-terminal" evidence="3">
    <location>
        <begin position="12"/>
        <end position="127"/>
    </location>
</feature>
<dbReference type="GO" id="GO:0000166">
    <property type="term" value="F:nucleotide binding"/>
    <property type="evidence" value="ECO:0007669"/>
    <property type="project" value="InterPro"/>
</dbReference>
<dbReference type="AlphaFoldDB" id="A0A512DPG1"/>
<dbReference type="GO" id="GO:0016491">
    <property type="term" value="F:oxidoreductase activity"/>
    <property type="evidence" value="ECO:0007669"/>
    <property type="project" value="UniProtKB-KW"/>
</dbReference>
<sequence>MEESLSQTVSWGVLSTAKIAREKVIPAMQRGTLSRIDAIASRDAVKAAETAASLGIPKSYGSYEELLADPDIQAVYNALPNHLHVPWTLKALEAGKHVLCEKPVALSAAEAAEITEAQARTGLVVAEAFMVRHHPQWRRAREIAASGRIGEVRAIQTFFSYYLTDPDNVRNKADIGGGALYDIGCYAISTARYIFGAEPERVVGLIDRDPVMLTDRLTSGLAEFPGNRHLTFSCATQLVPHQRVTISGTKGRIEVQIPFNPTPAQATRLLIDDGTDLAGSGIEVEEFPPCDQYTLQGDAFSRVVLGQEELPHSIGDAVLNMRVIDAFFRSAKAGAWEQP</sequence>
<proteinExistence type="inferred from homology"/>
<evidence type="ECO:0000259" key="4">
    <source>
        <dbReference type="Pfam" id="PF22725"/>
    </source>
</evidence>
<feature type="domain" description="GFO/IDH/MocA-like oxidoreductase" evidence="4">
    <location>
        <begin position="137"/>
        <end position="254"/>
    </location>
</feature>
<dbReference type="Pfam" id="PF01408">
    <property type="entry name" value="GFO_IDH_MocA"/>
    <property type="match status" value="1"/>
</dbReference>
<keyword evidence="2" id="KW-0560">Oxidoreductase</keyword>
<dbReference type="Gene3D" id="3.30.360.10">
    <property type="entry name" value="Dihydrodipicolinate Reductase, domain 2"/>
    <property type="match status" value="1"/>
</dbReference>
<dbReference type="PANTHER" id="PTHR22604">
    <property type="entry name" value="OXIDOREDUCTASES"/>
    <property type="match status" value="1"/>
</dbReference>
<name>A0A512DPG1_9PROT</name>
<dbReference type="InterPro" id="IPR000683">
    <property type="entry name" value="Gfo/Idh/MocA-like_OxRdtase_N"/>
</dbReference>
<keyword evidence="6" id="KW-1185">Reference proteome</keyword>
<dbReference type="Proteomes" id="UP000321523">
    <property type="component" value="Unassembled WGS sequence"/>
</dbReference>
<dbReference type="EMBL" id="BJYZ01000009">
    <property type="protein sequence ID" value="GEO38358.1"/>
    <property type="molecule type" value="Genomic_DNA"/>
</dbReference>
<dbReference type="SUPFAM" id="SSF55347">
    <property type="entry name" value="Glyceraldehyde-3-phosphate dehydrogenase-like, C-terminal domain"/>
    <property type="match status" value="1"/>
</dbReference>
<dbReference type="InterPro" id="IPR036291">
    <property type="entry name" value="NAD(P)-bd_dom_sf"/>
</dbReference>
<comment type="similarity">
    <text evidence="1">Belongs to the Gfo/Idh/MocA family.</text>
</comment>
<dbReference type="Pfam" id="PF22725">
    <property type="entry name" value="GFO_IDH_MocA_C3"/>
    <property type="match status" value="1"/>
</dbReference>